<reference evidence="2 4" key="2">
    <citation type="journal article" date="2018" name="Plant J.">
        <title>The Physcomitrella patens chromosome-scale assembly reveals moss genome structure and evolution.</title>
        <authorList>
            <person name="Lang D."/>
            <person name="Ullrich K.K."/>
            <person name="Murat F."/>
            <person name="Fuchs J."/>
            <person name="Jenkins J."/>
            <person name="Haas F.B."/>
            <person name="Piednoel M."/>
            <person name="Gundlach H."/>
            <person name="Van Bel M."/>
            <person name="Meyberg R."/>
            <person name="Vives C."/>
            <person name="Morata J."/>
            <person name="Symeonidi A."/>
            <person name="Hiss M."/>
            <person name="Muchero W."/>
            <person name="Kamisugi Y."/>
            <person name="Saleh O."/>
            <person name="Blanc G."/>
            <person name="Decker E.L."/>
            <person name="van Gessel N."/>
            <person name="Grimwood J."/>
            <person name="Hayes R.D."/>
            <person name="Graham S.W."/>
            <person name="Gunter L.E."/>
            <person name="McDaniel S.F."/>
            <person name="Hoernstein S.N.W."/>
            <person name="Larsson A."/>
            <person name="Li F.W."/>
            <person name="Perroud P.F."/>
            <person name="Phillips J."/>
            <person name="Ranjan P."/>
            <person name="Rokshar D.S."/>
            <person name="Rothfels C.J."/>
            <person name="Schneider L."/>
            <person name="Shu S."/>
            <person name="Stevenson D.W."/>
            <person name="Thummler F."/>
            <person name="Tillich M."/>
            <person name="Villarreal Aguilar J.C."/>
            <person name="Widiez T."/>
            <person name="Wong G.K."/>
            <person name="Wymore A."/>
            <person name="Zhang Y."/>
            <person name="Zimmer A.D."/>
            <person name="Quatrano R.S."/>
            <person name="Mayer K.F.X."/>
            <person name="Goodstein D."/>
            <person name="Casacuberta J.M."/>
            <person name="Vandepoele K."/>
            <person name="Reski R."/>
            <person name="Cuming A.C."/>
            <person name="Tuskan G.A."/>
            <person name="Maumus F."/>
            <person name="Salse J."/>
            <person name="Schmutz J."/>
            <person name="Rensing S.A."/>
        </authorList>
    </citation>
    <scope>NUCLEOTIDE SEQUENCE [LARGE SCALE GENOMIC DNA]</scope>
    <source>
        <strain evidence="3 4">cv. Gransden 2004</strain>
    </source>
</reference>
<name>A0A2K1J9F7_PHYPA</name>
<evidence type="ECO:0000313" key="4">
    <source>
        <dbReference type="Proteomes" id="UP000006727"/>
    </source>
</evidence>
<dbReference type="AlphaFoldDB" id="A0A2K1J9F7"/>
<dbReference type="InParanoid" id="A0A2K1J9F7"/>
<gene>
    <name evidence="2" type="ORF">PHYPA_021272</name>
</gene>
<dbReference type="EMBL" id="ABEU02000016">
    <property type="protein sequence ID" value="PNR38161.1"/>
    <property type="molecule type" value="Genomic_DNA"/>
</dbReference>
<evidence type="ECO:0000256" key="1">
    <source>
        <dbReference type="SAM" id="MobiDB-lite"/>
    </source>
</evidence>
<organism evidence="2">
    <name type="scientific">Physcomitrium patens</name>
    <name type="common">Spreading-leaved earth moss</name>
    <name type="synonym">Physcomitrella patens</name>
    <dbReference type="NCBI Taxonomy" id="3218"/>
    <lineage>
        <taxon>Eukaryota</taxon>
        <taxon>Viridiplantae</taxon>
        <taxon>Streptophyta</taxon>
        <taxon>Embryophyta</taxon>
        <taxon>Bryophyta</taxon>
        <taxon>Bryophytina</taxon>
        <taxon>Bryopsida</taxon>
        <taxon>Funariidae</taxon>
        <taxon>Funariales</taxon>
        <taxon>Funariaceae</taxon>
        <taxon>Physcomitrium</taxon>
    </lineage>
</organism>
<feature type="region of interest" description="Disordered" evidence="1">
    <location>
        <begin position="1"/>
        <end position="40"/>
    </location>
</feature>
<proteinExistence type="predicted"/>
<dbReference type="EnsemblPlants" id="Pp3c16_20380V3.1">
    <property type="protein sequence ID" value="PAC:32984138.CDS.1"/>
    <property type="gene ID" value="Pp3c16_20380"/>
</dbReference>
<dbReference type="Gramene" id="Pp3c16_20380V3.1">
    <property type="protein sequence ID" value="PAC:32984138.CDS.1"/>
    <property type="gene ID" value="Pp3c16_20380"/>
</dbReference>
<evidence type="ECO:0000313" key="3">
    <source>
        <dbReference type="EnsemblPlants" id="PAC:32984138.CDS.1"/>
    </source>
</evidence>
<keyword evidence="4" id="KW-1185">Reference proteome</keyword>
<dbReference type="PaxDb" id="3218-PP1S327_19V6.1"/>
<accession>A0A2K1J9F7</accession>
<evidence type="ECO:0000313" key="2">
    <source>
        <dbReference type="EMBL" id="PNR38161.1"/>
    </source>
</evidence>
<dbReference type="Proteomes" id="UP000006727">
    <property type="component" value="Chromosome 16"/>
</dbReference>
<sequence>MDNANRRGSARPRRHAPVQVASCQMGPRPKLTHSATPPNQAPALQISIVPRLSCILQPHHPHPTPQTRGLHHTLSRLHFLATKHHTQQAWEGHV</sequence>
<protein>
    <submittedName>
        <fullName evidence="2 3">Uncharacterized protein</fullName>
    </submittedName>
</protein>
<reference evidence="2 4" key="1">
    <citation type="journal article" date="2008" name="Science">
        <title>The Physcomitrella genome reveals evolutionary insights into the conquest of land by plants.</title>
        <authorList>
            <person name="Rensing S."/>
            <person name="Lang D."/>
            <person name="Zimmer A."/>
            <person name="Terry A."/>
            <person name="Salamov A."/>
            <person name="Shapiro H."/>
            <person name="Nishiyama T."/>
            <person name="Perroud P.-F."/>
            <person name="Lindquist E."/>
            <person name="Kamisugi Y."/>
            <person name="Tanahashi T."/>
            <person name="Sakakibara K."/>
            <person name="Fujita T."/>
            <person name="Oishi K."/>
            <person name="Shin-I T."/>
            <person name="Kuroki Y."/>
            <person name="Toyoda A."/>
            <person name="Suzuki Y."/>
            <person name="Hashimoto A."/>
            <person name="Yamaguchi K."/>
            <person name="Sugano A."/>
            <person name="Kohara Y."/>
            <person name="Fujiyama A."/>
            <person name="Anterola A."/>
            <person name="Aoki S."/>
            <person name="Ashton N."/>
            <person name="Barbazuk W.B."/>
            <person name="Barker E."/>
            <person name="Bennetzen J."/>
            <person name="Bezanilla M."/>
            <person name="Blankenship R."/>
            <person name="Cho S.H."/>
            <person name="Dutcher S."/>
            <person name="Estelle M."/>
            <person name="Fawcett J.A."/>
            <person name="Gundlach H."/>
            <person name="Hanada K."/>
            <person name="Heyl A."/>
            <person name="Hicks K.A."/>
            <person name="Hugh J."/>
            <person name="Lohr M."/>
            <person name="Mayer K."/>
            <person name="Melkozernov A."/>
            <person name="Murata T."/>
            <person name="Nelson D."/>
            <person name="Pils B."/>
            <person name="Prigge M."/>
            <person name="Reiss B."/>
            <person name="Renner T."/>
            <person name="Rombauts S."/>
            <person name="Rushton P."/>
            <person name="Sanderfoot A."/>
            <person name="Schween G."/>
            <person name="Shiu S.-H."/>
            <person name="Stueber K."/>
            <person name="Theodoulou F.L."/>
            <person name="Tu H."/>
            <person name="Van de Peer Y."/>
            <person name="Verrier P.J."/>
            <person name="Waters E."/>
            <person name="Wood A."/>
            <person name="Yang L."/>
            <person name="Cove D."/>
            <person name="Cuming A."/>
            <person name="Hasebe M."/>
            <person name="Lucas S."/>
            <person name="Mishler D.B."/>
            <person name="Reski R."/>
            <person name="Grigoriev I."/>
            <person name="Quatrano R.S."/>
            <person name="Boore J.L."/>
        </authorList>
    </citation>
    <scope>NUCLEOTIDE SEQUENCE [LARGE SCALE GENOMIC DNA]</scope>
    <source>
        <strain evidence="3 4">cv. Gransden 2004</strain>
    </source>
</reference>
<reference evidence="3" key="3">
    <citation type="submission" date="2020-12" db="UniProtKB">
        <authorList>
            <consortium name="EnsemblPlants"/>
        </authorList>
    </citation>
    <scope>IDENTIFICATION</scope>
</reference>